<name>A0A9Q3GJ59_9BASI</name>
<dbReference type="CDD" id="cd09272">
    <property type="entry name" value="RNase_HI_RT_Ty1"/>
    <property type="match status" value="1"/>
</dbReference>
<sequence>MGLTAAHWELLDYVIGYLLKTCTRGIHLRPGTPSLNLWSNAGWGGDLKHSQTGFMIKLGDAPILWGSKRQIVVGLSTCSAKYITLSNSTQHLVQAINQLDQLTSDFEKTISCDNQAAVQVSVDNKSCKHMHYLDHTFFFVNDTIWQHGIKVIWVKMTDMQANALTKRLSSRLFLS</sequence>
<dbReference type="PANTHER" id="PTHR11439:SF483">
    <property type="entry name" value="PEPTIDE SYNTHASE GLIP-LIKE, PUTATIVE (AFU_ORTHOLOGUE AFUA_3G12920)-RELATED"/>
    <property type="match status" value="1"/>
</dbReference>
<dbReference type="AlphaFoldDB" id="A0A9Q3GJ59"/>
<gene>
    <name evidence="1" type="ORF">O181_009106</name>
</gene>
<evidence type="ECO:0000313" key="2">
    <source>
        <dbReference type="Proteomes" id="UP000765509"/>
    </source>
</evidence>
<reference evidence="1" key="1">
    <citation type="submission" date="2021-03" db="EMBL/GenBank/DDBJ databases">
        <title>Draft genome sequence of rust myrtle Austropuccinia psidii MF-1, a brazilian biotype.</title>
        <authorList>
            <person name="Quecine M.C."/>
            <person name="Pachon D.M.R."/>
            <person name="Bonatelli M.L."/>
            <person name="Correr F.H."/>
            <person name="Franceschini L.M."/>
            <person name="Leite T.F."/>
            <person name="Margarido G.R.A."/>
            <person name="Almeida C.A."/>
            <person name="Ferrarezi J.A."/>
            <person name="Labate C.A."/>
        </authorList>
    </citation>
    <scope>NUCLEOTIDE SEQUENCE</scope>
    <source>
        <strain evidence="1">MF-1</strain>
    </source>
</reference>
<evidence type="ECO:0000313" key="1">
    <source>
        <dbReference type="EMBL" id="MBW0469391.1"/>
    </source>
</evidence>
<dbReference type="PANTHER" id="PTHR11439">
    <property type="entry name" value="GAG-POL-RELATED RETROTRANSPOSON"/>
    <property type="match status" value="1"/>
</dbReference>
<proteinExistence type="predicted"/>
<dbReference type="EMBL" id="AVOT02002169">
    <property type="protein sequence ID" value="MBW0469391.1"/>
    <property type="molecule type" value="Genomic_DNA"/>
</dbReference>
<keyword evidence="2" id="KW-1185">Reference proteome</keyword>
<dbReference type="Proteomes" id="UP000765509">
    <property type="component" value="Unassembled WGS sequence"/>
</dbReference>
<evidence type="ECO:0008006" key="3">
    <source>
        <dbReference type="Google" id="ProtNLM"/>
    </source>
</evidence>
<accession>A0A9Q3GJ59</accession>
<protein>
    <recommendedName>
        <fullName evidence="3">Reverse transcriptase Ty1/copia-type domain-containing protein</fullName>
    </recommendedName>
</protein>
<comment type="caution">
    <text evidence="1">The sequence shown here is derived from an EMBL/GenBank/DDBJ whole genome shotgun (WGS) entry which is preliminary data.</text>
</comment>
<organism evidence="1 2">
    <name type="scientific">Austropuccinia psidii MF-1</name>
    <dbReference type="NCBI Taxonomy" id="1389203"/>
    <lineage>
        <taxon>Eukaryota</taxon>
        <taxon>Fungi</taxon>
        <taxon>Dikarya</taxon>
        <taxon>Basidiomycota</taxon>
        <taxon>Pucciniomycotina</taxon>
        <taxon>Pucciniomycetes</taxon>
        <taxon>Pucciniales</taxon>
        <taxon>Sphaerophragmiaceae</taxon>
        <taxon>Austropuccinia</taxon>
    </lineage>
</organism>